<dbReference type="GO" id="GO:0016567">
    <property type="term" value="P:protein ubiquitination"/>
    <property type="evidence" value="ECO:0007669"/>
    <property type="project" value="TreeGrafter"/>
</dbReference>
<dbReference type="InterPro" id="IPR016135">
    <property type="entry name" value="UBQ-conjugating_enzyme/RWD"/>
</dbReference>
<evidence type="ECO:0000313" key="6">
    <source>
        <dbReference type="EMBL" id="VVC91265.1"/>
    </source>
</evidence>
<dbReference type="GO" id="GO:0010468">
    <property type="term" value="P:regulation of gene expression"/>
    <property type="evidence" value="ECO:0007669"/>
    <property type="project" value="UniProtKB-ARBA"/>
</dbReference>
<name>A0A5E4PZ12_9NEOP</name>
<evidence type="ECO:0000313" key="7">
    <source>
        <dbReference type="Proteomes" id="UP000324832"/>
    </source>
</evidence>
<dbReference type="GO" id="GO:0051246">
    <property type="term" value="P:regulation of protein metabolic process"/>
    <property type="evidence" value="ECO:0007669"/>
    <property type="project" value="UniProtKB-ARBA"/>
</dbReference>
<evidence type="ECO:0000256" key="1">
    <source>
        <dbReference type="ARBA" id="ARBA00022771"/>
    </source>
</evidence>
<dbReference type="PROSITE" id="PS50089">
    <property type="entry name" value="ZF_RING_2"/>
    <property type="match status" value="1"/>
</dbReference>
<dbReference type="InterPro" id="IPR001841">
    <property type="entry name" value="Znf_RING"/>
</dbReference>
<gene>
    <name evidence="6" type="ORF">LSINAPIS_LOCUS3972</name>
</gene>
<dbReference type="Gene3D" id="3.30.40.10">
    <property type="entry name" value="Zinc/RING finger domain, C3HC4 (zinc finger)"/>
    <property type="match status" value="1"/>
</dbReference>
<keyword evidence="2" id="KW-0862">Zinc</keyword>
<dbReference type="AlphaFoldDB" id="A0A5E4PZ12"/>
<dbReference type="InterPro" id="IPR039133">
    <property type="entry name" value="RNF25"/>
</dbReference>
<dbReference type="EMBL" id="FZQP02001004">
    <property type="protein sequence ID" value="VVC91265.1"/>
    <property type="molecule type" value="Genomic_DNA"/>
</dbReference>
<dbReference type="InterPro" id="IPR006575">
    <property type="entry name" value="RWD_dom"/>
</dbReference>
<dbReference type="GO" id="GO:0033554">
    <property type="term" value="P:cellular response to stress"/>
    <property type="evidence" value="ECO:0007669"/>
    <property type="project" value="UniProtKB-ARBA"/>
</dbReference>
<dbReference type="GO" id="GO:0008270">
    <property type="term" value="F:zinc ion binding"/>
    <property type="evidence" value="ECO:0007669"/>
    <property type="project" value="UniProtKB-KW"/>
</dbReference>
<dbReference type="InterPro" id="IPR013083">
    <property type="entry name" value="Znf_RING/FYVE/PHD"/>
</dbReference>
<dbReference type="FunFam" id="3.30.40.10:FF:000215">
    <property type="entry name" value="E3 ubiquitin-protein ligase RNF25"/>
    <property type="match status" value="1"/>
</dbReference>
<dbReference type="SMART" id="SM00591">
    <property type="entry name" value="RWD"/>
    <property type="match status" value="1"/>
</dbReference>
<sequence>MSVATLDERVYEELQALEAIFAPDLTINREDGIPKTIKMNIVPYTGDNIDEQYVRLTLEIKLCPDYPEKSPQVTMKNPRGLDDRIISRIHRDIKGKLNANIGHLIVYELIEMVRECLTQSNLPQGQCVICLHGFKNGDIFTKTQCFHYFHNYCLGKHLISGKKYYEEELDKLPSWQRQTCPVCRSTVQFKVDDLKTAPPPLESQSRLRVVLRT</sequence>
<reference evidence="6 7" key="1">
    <citation type="submission" date="2017-07" db="EMBL/GenBank/DDBJ databases">
        <authorList>
            <person name="Talla V."/>
            <person name="Backstrom N."/>
        </authorList>
    </citation>
    <scope>NUCLEOTIDE SEQUENCE [LARGE SCALE GENOMIC DNA]</scope>
</reference>
<feature type="domain" description="RING-type" evidence="4">
    <location>
        <begin position="127"/>
        <end position="184"/>
    </location>
</feature>
<dbReference type="GO" id="GO:0005634">
    <property type="term" value="C:nucleus"/>
    <property type="evidence" value="ECO:0007669"/>
    <property type="project" value="TreeGrafter"/>
</dbReference>
<dbReference type="SMART" id="SM00184">
    <property type="entry name" value="RING"/>
    <property type="match status" value="1"/>
</dbReference>
<accession>A0A5E4PZ12</accession>
<dbReference type="SUPFAM" id="SSF57850">
    <property type="entry name" value="RING/U-box"/>
    <property type="match status" value="1"/>
</dbReference>
<evidence type="ECO:0000256" key="3">
    <source>
        <dbReference type="PROSITE-ProRule" id="PRU00175"/>
    </source>
</evidence>
<dbReference type="Gene3D" id="3.10.110.10">
    <property type="entry name" value="Ubiquitin Conjugating Enzyme"/>
    <property type="match status" value="1"/>
</dbReference>
<dbReference type="PANTHER" id="PTHR13198">
    <property type="entry name" value="RING FINGER PROTEIN 25"/>
    <property type="match status" value="1"/>
</dbReference>
<protein>
    <recommendedName>
        <fullName evidence="8">RWD domain-containing protein</fullName>
    </recommendedName>
</protein>
<proteinExistence type="predicted"/>
<keyword evidence="7" id="KW-1185">Reference proteome</keyword>
<dbReference type="SUPFAM" id="SSF54495">
    <property type="entry name" value="UBC-like"/>
    <property type="match status" value="1"/>
</dbReference>
<dbReference type="GO" id="GO:0061630">
    <property type="term" value="F:ubiquitin protein ligase activity"/>
    <property type="evidence" value="ECO:0007669"/>
    <property type="project" value="InterPro"/>
</dbReference>
<keyword evidence="1 3" id="KW-0863">Zinc-finger</keyword>
<dbReference type="FunFam" id="3.10.110.10:FF:000050">
    <property type="entry name" value="eIF-2-alpha kinase GCN2"/>
    <property type="match status" value="1"/>
</dbReference>
<evidence type="ECO:0000259" key="4">
    <source>
        <dbReference type="PROSITE" id="PS50089"/>
    </source>
</evidence>
<organism evidence="6 7">
    <name type="scientific">Leptidea sinapis</name>
    <dbReference type="NCBI Taxonomy" id="189913"/>
    <lineage>
        <taxon>Eukaryota</taxon>
        <taxon>Metazoa</taxon>
        <taxon>Ecdysozoa</taxon>
        <taxon>Arthropoda</taxon>
        <taxon>Hexapoda</taxon>
        <taxon>Insecta</taxon>
        <taxon>Pterygota</taxon>
        <taxon>Neoptera</taxon>
        <taxon>Endopterygota</taxon>
        <taxon>Lepidoptera</taxon>
        <taxon>Glossata</taxon>
        <taxon>Ditrysia</taxon>
        <taxon>Papilionoidea</taxon>
        <taxon>Pieridae</taxon>
        <taxon>Dismorphiinae</taxon>
        <taxon>Leptidea</taxon>
    </lineage>
</organism>
<dbReference type="PROSITE" id="PS50908">
    <property type="entry name" value="RWD"/>
    <property type="match status" value="1"/>
</dbReference>
<keyword evidence="1 3" id="KW-0479">Metal-binding</keyword>
<evidence type="ECO:0000259" key="5">
    <source>
        <dbReference type="PROSITE" id="PS50908"/>
    </source>
</evidence>
<dbReference type="PANTHER" id="PTHR13198:SF4">
    <property type="entry name" value="E3 UBIQUITIN-PROTEIN LIGASE RNF25"/>
    <property type="match status" value="1"/>
</dbReference>
<evidence type="ECO:0000256" key="2">
    <source>
        <dbReference type="ARBA" id="ARBA00022833"/>
    </source>
</evidence>
<dbReference type="GO" id="GO:0009893">
    <property type="term" value="P:positive regulation of metabolic process"/>
    <property type="evidence" value="ECO:0007669"/>
    <property type="project" value="UniProtKB-ARBA"/>
</dbReference>
<dbReference type="CDD" id="cd23818">
    <property type="entry name" value="RWD_RNF25"/>
    <property type="match status" value="1"/>
</dbReference>
<feature type="domain" description="RWD" evidence="5">
    <location>
        <begin position="12"/>
        <end position="120"/>
    </location>
</feature>
<dbReference type="Pfam" id="PF05773">
    <property type="entry name" value="RWD"/>
    <property type="match status" value="1"/>
</dbReference>
<evidence type="ECO:0008006" key="8">
    <source>
        <dbReference type="Google" id="ProtNLM"/>
    </source>
</evidence>
<dbReference type="Proteomes" id="UP000324832">
    <property type="component" value="Unassembled WGS sequence"/>
</dbReference>